<dbReference type="InterPro" id="IPR005538">
    <property type="entry name" value="LrgA/CidA"/>
</dbReference>
<dbReference type="Pfam" id="PF03788">
    <property type="entry name" value="LrgA"/>
    <property type="match status" value="1"/>
</dbReference>
<feature type="transmembrane region" description="Helical" evidence="6">
    <location>
        <begin position="32"/>
        <end position="50"/>
    </location>
</feature>
<keyword evidence="3 6" id="KW-0812">Transmembrane</keyword>
<reference evidence="8" key="1">
    <citation type="journal article" date="2019" name="Int. J. Syst. Evol. Microbiol.">
        <title>The Global Catalogue of Microorganisms (GCM) 10K type strain sequencing project: providing services to taxonomists for standard genome sequencing and annotation.</title>
        <authorList>
            <consortium name="The Broad Institute Genomics Platform"/>
            <consortium name="The Broad Institute Genome Sequencing Center for Infectious Disease"/>
            <person name="Wu L."/>
            <person name="Ma J."/>
        </authorList>
    </citation>
    <scope>NUCLEOTIDE SEQUENCE [LARGE SCALE GENOMIC DNA]</scope>
    <source>
        <strain evidence="8">CGMCC 1.12942</strain>
    </source>
</reference>
<comment type="caution">
    <text evidence="7">The sequence shown here is derived from an EMBL/GenBank/DDBJ whole genome shotgun (WGS) entry which is preliminary data.</text>
</comment>
<organism evidence="7 8">
    <name type="scientific">Laceyella putida</name>
    <dbReference type="NCBI Taxonomy" id="110101"/>
    <lineage>
        <taxon>Bacteria</taxon>
        <taxon>Bacillati</taxon>
        <taxon>Bacillota</taxon>
        <taxon>Bacilli</taxon>
        <taxon>Bacillales</taxon>
        <taxon>Thermoactinomycetaceae</taxon>
        <taxon>Laceyella</taxon>
    </lineage>
</organism>
<gene>
    <name evidence="7" type="ORF">ACFQNG_15740</name>
</gene>
<evidence type="ECO:0000313" key="8">
    <source>
        <dbReference type="Proteomes" id="UP001596500"/>
    </source>
</evidence>
<keyword evidence="5 6" id="KW-0472">Membrane</keyword>
<sequence length="123" mass="13960">MKIFITFAQILLIYLIFLAGEGITYLLKFQKLPGSFVGLVILFCLLKFRVIRLEWVEKGAKWLLAELLLFFVPPTVGIIQFPQIFGLEGLRMVAVVWISLAVVMCITGLVAEFLQKRKKGKAI</sequence>
<dbReference type="Proteomes" id="UP001596500">
    <property type="component" value="Unassembled WGS sequence"/>
</dbReference>
<evidence type="ECO:0000313" key="7">
    <source>
        <dbReference type="EMBL" id="MFC7442537.1"/>
    </source>
</evidence>
<evidence type="ECO:0000256" key="4">
    <source>
        <dbReference type="ARBA" id="ARBA00022989"/>
    </source>
</evidence>
<evidence type="ECO:0000256" key="2">
    <source>
        <dbReference type="ARBA" id="ARBA00022475"/>
    </source>
</evidence>
<feature type="transmembrane region" description="Helical" evidence="6">
    <location>
        <begin position="94"/>
        <end position="114"/>
    </location>
</feature>
<keyword evidence="8" id="KW-1185">Reference proteome</keyword>
<feature type="transmembrane region" description="Helical" evidence="6">
    <location>
        <begin position="62"/>
        <end position="82"/>
    </location>
</feature>
<evidence type="ECO:0000256" key="6">
    <source>
        <dbReference type="SAM" id="Phobius"/>
    </source>
</evidence>
<evidence type="ECO:0000256" key="3">
    <source>
        <dbReference type="ARBA" id="ARBA00022692"/>
    </source>
</evidence>
<keyword evidence="4 6" id="KW-1133">Transmembrane helix</keyword>
<evidence type="ECO:0000256" key="1">
    <source>
        <dbReference type="ARBA" id="ARBA00004651"/>
    </source>
</evidence>
<dbReference type="EMBL" id="JBHTBW010000052">
    <property type="protein sequence ID" value="MFC7442537.1"/>
    <property type="molecule type" value="Genomic_DNA"/>
</dbReference>
<protein>
    <submittedName>
        <fullName evidence="7">CidA/LrgA family protein</fullName>
    </submittedName>
</protein>
<name>A0ABW2RN90_9BACL</name>
<comment type="subcellular location">
    <subcellularLocation>
        <location evidence="1">Cell membrane</location>
        <topology evidence="1">Multi-pass membrane protein</topology>
    </subcellularLocation>
</comment>
<accession>A0ABW2RN90</accession>
<proteinExistence type="predicted"/>
<dbReference type="PANTHER" id="PTHR33931">
    <property type="entry name" value="HOLIN-LIKE PROTEIN CIDA-RELATED"/>
    <property type="match status" value="1"/>
</dbReference>
<dbReference type="PANTHER" id="PTHR33931:SF2">
    <property type="entry name" value="HOLIN-LIKE PROTEIN CIDA"/>
    <property type="match status" value="1"/>
</dbReference>
<evidence type="ECO:0000256" key="5">
    <source>
        <dbReference type="ARBA" id="ARBA00023136"/>
    </source>
</evidence>
<dbReference type="RefSeq" id="WP_379866467.1">
    <property type="nucleotide sequence ID" value="NZ_JBHTBW010000052.1"/>
</dbReference>
<keyword evidence="2" id="KW-1003">Cell membrane</keyword>